<sequence>MGFSQSALNTGPPHPVVMVSQPDVIQQDPPDDEISHLSPSFAVQYAPEQFAAHLPNEILFEILQYIVHDRDAYFEKGHRSHELFVALKTLHSLIFVSRQFYFAVQPLLYRAVYISHGLQLNSLYRTLVLQPRLAGHVKSFLIHENNTWVPLKKRLVQKWDADAKGARDAALQLALVLLRARNLTLFKYTVGTVPHDDPFQWIFTTVFVTLASLPMGRNILENVEQAEVQRLDSLNRASFLRVLVSLPKLRSLCLASSSPITHHAHSFPIGASQSLRELEIMDPASLANLAGVARSIASLKVLRCELCKHLLLQLTTHSALTETVRALSNNLKELHISSGARCPRGYPITRLGLHNDAPWSFTACHALRVLSVPSYVYYHNLALAEGSGMHHAQALQWLLPASVETFRISSWRYSPWAMLPSERQADISYLLEMAEEIATVPIPSLRTFIFQERMYGYEETLDVYAAVRKKFAERNVDFVFESGVPVAQRGDGTCSWCEPRVSVTDSNE</sequence>
<dbReference type="Gene3D" id="3.80.10.10">
    <property type="entry name" value="Ribonuclease Inhibitor"/>
    <property type="match status" value="1"/>
</dbReference>
<dbReference type="Proteomes" id="UP001610432">
    <property type="component" value="Unassembled WGS sequence"/>
</dbReference>
<dbReference type="InterPro" id="IPR032675">
    <property type="entry name" value="LRR_dom_sf"/>
</dbReference>
<gene>
    <name evidence="1" type="ORF">BJX67DRAFT_383039</name>
</gene>
<evidence type="ECO:0008006" key="3">
    <source>
        <dbReference type="Google" id="ProtNLM"/>
    </source>
</evidence>
<name>A0ABR4LL74_9EURO</name>
<evidence type="ECO:0000313" key="2">
    <source>
        <dbReference type="Proteomes" id="UP001610432"/>
    </source>
</evidence>
<dbReference type="GeneID" id="98148431"/>
<dbReference type="RefSeq" id="XP_070884277.1">
    <property type="nucleotide sequence ID" value="XM_071033359.1"/>
</dbReference>
<comment type="caution">
    <text evidence="1">The sequence shown here is derived from an EMBL/GenBank/DDBJ whole genome shotgun (WGS) entry which is preliminary data.</text>
</comment>
<protein>
    <recommendedName>
        <fullName evidence="3">F-box domain-containing protein</fullName>
    </recommendedName>
</protein>
<organism evidence="1 2">
    <name type="scientific">Aspergillus lucknowensis</name>
    <dbReference type="NCBI Taxonomy" id="176173"/>
    <lineage>
        <taxon>Eukaryota</taxon>
        <taxon>Fungi</taxon>
        <taxon>Dikarya</taxon>
        <taxon>Ascomycota</taxon>
        <taxon>Pezizomycotina</taxon>
        <taxon>Eurotiomycetes</taxon>
        <taxon>Eurotiomycetidae</taxon>
        <taxon>Eurotiales</taxon>
        <taxon>Aspergillaceae</taxon>
        <taxon>Aspergillus</taxon>
        <taxon>Aspergillus subgen. Nidulantes</taxon>
    </lineage>
</organism>
<keyword evidence="2" id="KW-1185">Reference proteome</keyword>
<reference evidence="1 2" key="1">
    <citation type="submission" date="2024-07" db="EMBL/GenBank/DDBJ databases">
        <title>Section-level genome sequencing and comparative genomics of Aspergillus sections Usti and Cavernicolus.</title>
        <authorList>
            <consortium name="Lawrence Berkeley National Laboratory"/>
            <person name="Nybo J.L."/>
            <person name="Vesth T.C."/>
            <person name="Theobald S."/>
            <person name="Frisvad J.C."/>
            <person name="Larsen T.O."/>
            <person name="Kjaerboelling I."/>
            <person name="Rothschild-Mancinelli K."/>
            <person name="Lyhne E.K."/>
            <person name="Kogle M.E."/>
            <person name="Barry K."/>
            <person name="Clum A."/>
            <person name="Na H."/>
            <person name="Ledsgaard L."/>
            <person name="Lin J."/>
            <person name="Lipzen A."/>
            <person name="Kuo A."/>
            <person name="Riley R."/>
            <person name="Mondo S."/>
            <person name="Labutti K."/>
            <person name="Haridas S."/>
            <person name="Pangalinan J."/>
            <person name="Salamov A.A."/>
            <person name="Simmons B.A."/>
            <person name="Magnuson J.K."/>
            <person name="Chen J."/>
            <person name="Drula E."/>
            <person name="Henrissat B."/>
            <person name="Wiebenga A."/>
            <person name="Lubbers R.J."/>
            <person name="Gomes A.C."/>
            <person name="Macurrencykelacurrency M.R."/>
            <person name="Stajich J."/>
            <person name="Grigoriev I.V."/>
            <person name="Mortensen U.H."/>
            <person name="De Vries R.P."/>
            <person name="Baker S.E."/>
            <person name="Andersen M.R."/>
        </authorList>
    </citation>
    <scope>NUCLEOTIDE SEQUENCE [LARGE SCALE GENOMIC DNA]</scope>
    <source>
        <strain evidence="1 2">CBS 449.75</strain>
    </source>
</reference>
<evidence type="ECO:0000313" key="1">
    <source>
        <dbReference type="EMBL" id="KAL2865298.1"/>
    </source>
</evidence>
<accession>A0ABR4LL74</accession>
<proteinExistence type="predicted"/>
<dbReference type="EMBL" id="JBFXLQ010000033">
    <property type="protein sequence ID" value="KAL2865298.1"/>
    <property type="molecule type" value="Genomic_DNA"/>
</dbReference>